<sequence>MCRALDVSRGGYYRWFERSPSERAKRRERFEQLIMRTYAEYRARYGAVRIARELNELGSDCSVNYVADIMSKKGIKARNGKSFKYSKDVAAMTNVADNLLRRDFQSDTANRKWVTDITYIWVKKQWLYLATVLDLHSRRIVGWSLDTTMTEVLITNALKMAFKSRRPTKGLIVHSDRGVQYRAYKYQDFMRKHGGVPSMSRQGNCWDNAVMESFFSRLKVELIYAEDYQSLDEARVGIFEYIEVFYNRKRRHSALGYVSPVEYEQMAS</sequence>
<dbReference type="AlphaFoldDB" id="A0A0J8V6L7"/>
<dbReference type="InterPro" id="IPR050900">
    <property type="entry name" value="Transposase_IS3/IS150/IS904"/>
</dbReference>
<dbReference type="Pfam" id="PF13333">
    <property type="entry name" value="rve_2"/>
    <property type="match status" value="1"/>
</dbReference>
<dbReference type="SUPFAM" id="SSF53098">
    <property type="entry name" value="Ribonuclease H-like"/>
    <property type="match status" value="1"/>
</dbReference>
<dbReference type="EMBL" id="PYLZ01000023">
    <property type="protein sequence ID" value="PSW18871.1"/>
    <property type="molecule type" value="Genomic_DNA"/>
</dbReference>
<dbReference type="Gene3D" id="3.30.420.10">
    <property type="entry name" value="Ribonuclease H-like superfamily/Ribonuclease H"/>
    <property type="match status" value="1"/>
</dbReference>
<dbReference type="Pfam" id="PF00665">
    <property type="entry name" value="rve"/>
    <property type="match status" value="1"/>
</dbReference>
<reference evidence="2 3" key="1">
    <citation type="submission" date="2018-01" db="EMBL/GenBank/DDBJ databases">
        <title>Whole genome sequencing of Histamine producing bacteria.</title>
        <authorList>
            <person name="Butler K."/>
        </authorList>
    </citation>
    <scope>NUCLEOTIDE SEQUENCE [LARGE SCALE GENOMIC DNA]</scope>
    <source>
        <strain evidence="2 3">DSM 24669</strain>
    </source>
</reference>
<dbReference type="InterPro" id="IPR012337">
    <property type="entry name" value="RNaseH-like_sf"/>
</dbReference>
<organism evidence="2 3">
    <name type="scientific">Photobacterium swingsii</name>
    <dbReference type="NCBI Taxonomy" id="680026"/>
    <lineage>
        <taxon>Bacteria</taxon>
        <taxon>Pseudomonadati</taxon>
        <taxon>Pseudomonadota</taxon>
        <taxon>Gammaproteobacteria</taxon>
        <taxon>Vibrionales</taxon>
        <taxon>Vibrionaceae</taxon>
        <taxon>Photobacterium</taxon>
    </lineage>
</organism>
<dbReference type="PANTHER" id="PTHR46889:SF4">
    <property type="entry name" value="TRANSPOSASE INSO FOR INSERTION SEQUENCE ELEMENT IS911B-RELATED"/>
    <property type="match status" value="1"/>
</dbReference>
<dbReference type="Proteomes" id="UP000240481">
    <property type="component" value="Unassembled WGS sequence"/>
</dbReference>
<dbReference type="InterPro" id="IPR048020">
    <property type="entry name" value="Transpos_IS3"/>
</dbReference>
<dbReference type="InterPro" id="IPR025948">
    <property type="entry name" value="HTH-like_dom"/>
</dbReference>
<dbReference type="RefSeq" id="WP_048901109.1">
    <property type="nucleotide sequence ID" value="NZ_LELC01000053.1"/>
</dbReference>
<comment type="caution">
    <text evidence="2">The sequence shown here is derived from an EMBL/GenBank/DDBJ whole genome shotgun (WGS) entry which is preliminary data.</text>
</comment>
<feature type="domain" description="Integrase catalytic" evidence="1">
    <location>
        <begin position="105"/>
        <end position="268"/>
    </location>
</feature>
<dbReference type="GO" id="GO:0015074">
    <property type="term" value="P:DNA integration"/>
    <property type="evidence" value="ECO:0007669"/>
    <property type="project" value="InterPro"/>
</dbReference>
<dbReference type="STRING" id="680026.AB733_24255"/>
<accession>A0A0J8V6L7</accession>
<dbReference type="InterPro" id="IPR036397">
    <property type="entry name" value="RNaseH_sf"/>
</dbReference>
<dbReference type="Pfam" id="PF13276">
    <property type="entry name" value="HTH_21"/>
    <property type="match status" value="1"/>
</dbReference>
<keyword evidence="3" id="KW-1185">Reference proteome</keyword>
<dbReference type="GO" id="GO:0003676">
    <property type="term" value="F:nucleic acid binding"/>
    <property type="evidence" value="ECO:0007669"/>
    <property type="project" value="InterPro"/>
</dbReference>
<name>A0A0J8V6L7_9GAMM</name>
<proteinExistence type="predicted"/>
<dbReference type="NCBIfam" id="NF033516">
    <property type="entry name" value="transpos_IS3"/>
    <property type="match status" value="1"/>
</dbReference>
<dbReference type="PANTHER" id="PTHR46889">
    <property type="entry name" value="TRANSPOSASE INSF FOR INSERTION SEQUENCE IS3B-RELATED"/>
    <property type="match status" value="1"/>
</dbReference>
<evidence type="ECO:0000259" key="1">
    <source>
        <dbReference type="PROSITE" id="PS50994"/>
    </source>
</evidence>
<gene>
    <name evidence="2" type="ORF">C9I94_24195</name>
</gene>
<dbReference type="InterPro" id="IPR001584">
    <property type="entry name" value="Integrase_cat-core"/>
</dbReference>
<dbReference type="PROSITE" id="PS50994">
    <property type="entry name" value="INTEGRASE"/>
    <property type="match status" value="1"/>
</dbReference>
<evidence type="ECO:0000313" key="3">
    <source>
        <dbReference type="Proteomes" id="UP000240481"/>
    </source>
</evidence>
<protein>
    <submittedName>
        <fullName evidence="2">IS3 family transposase</fullName>
    </submittedName>
</protein>
<evidence type="ECO:0000313" key="2">
    <source>
        <dbReference type="EMBL" id="PSW18871.1"/>
    </source>
</evidence>